<dbReference type="GeneID" id="74944342"/>
<name>A0A9E7R1H1_9EURY</name>
<sequence>MTDTSDPAGGGGERPRDAAPRLAAAVADHFAGEGYAAVRPNDRAEGDFHLRPTGEAARFGAGEVVVDELPSADPTVVVDAVAAAAKRGRFALLAADPDTASEAHAVLTDPPGAASADDDGLRTFYHVPDRLRVGSDGFGAVRADGDLVWRETHEAGGVTAEERTRIVLEADGKVQAAFDAYTDLACPAPTAFPYAYRRGADKRIHVTKAGREVGVYNSIRELKADAYVPVPDPLVPEVHLPDGAELAGRWAIAAVTDGDVELHTE</sequence>
<gene>
    <name evidence="2" type="ORF">N0B31_17930</name>
</gene>
<evidence type="ECO:0000313" key="2">
    <source>
        <dbReference type="EMBL" id="UWM53991.1"/>
    </source>
</evidence>
<feature type="region of interest" description="Disordered" evidence="1">
    <location>
        <begin position="1"/>
        <end position="20"/>
    </location>
</feature>
<dbReference type="RefSeq" id="WP_260592985.1">
    <property type="nucleotide sequence ID" value="NZ_CP104003.1"/>
</dbReference>
<protein>
    <submittedName>
        <fullName evidence="2">Uncharacterized protein</fullName>
    </submittedName>
</protein>
<keyword evidence="3" id="KW-1185">Reference proteome</keyword>
<reference evidence="2" key="1">
    <citation type="submission" date="2022-09" db="EMBL/GenBank/DDBJ databases">
        <title>Diverse halophilic archaea isolated from saline environments.</title>
        <authorList>
            <person name="Cui H.-L."/>
        </authorList>
    </citation>
    <scope>NUCLEOTIDE SEQUENCE</scope>
    <source>
        <strain evidence="2">ZS-35-S2</strain>
    </source>
</reference>
<proteinExistence type="predicted"/>
<organism evidence="2 3">
    <name type="scientific">Salinirubellus salinus</name>
    <dbReference type="NCBI Taxonomy" id="1364945"/>
    <lineage>
        <taxon>Archaea</taxon>
        <taxon>Methanobacteriati</taxon>
        <taxon>Methanobacteriota</taxon>
        <taxon>Stenosarchaea group</taxon>
        <taxon>Halobacteria</taxon>
        <taxon>Halobacteriales</taxon>
        <taxon>Natronomonadaceae</taxon>
        <taxon>Salinirubellus</taxon>
    </lineage>
</organism>
<dbReference type="KEGG" id="ssai:N0B31_17930"/>
<dbReference type="AlphaFoldDB" id="A0A9E7R1H1"/>
<accession>A0A9E7R1H1</accession>
<dbReference type="EMBL" id="CP104003">
    <property type="protein sequence ID" value="UWM53991.1"/>
    <property type="molecule type" value="Genomic_DNA"/>
</dbReference>
<evidence type="ECO:0000256" key="1">
    <source>
        <dbReference type="SAM" id="MobiDB-lite"/>
    </source>
</evidence>
<dbReference type="Proteomes" id="UP001057580">
    <property type="component" value="Chromosome"/>
</dbReference>
<evidence type="ECO:0000313" key="3">
    <source>
        <dbReference type="Proteomes" id="UP001057580"/>
    </source>
</evidence>